<proteinExistence type="predicted"/>
<comment type="caution">
    <text evidence="1">The sequence shown here is derived from an EMBL/GenBank/DDBJ whole genome shotgun (WGS) entry which is preliminary data.</text>
</comment>
<dbReference type="Proteomes" id="UP000620550">
    <property type="component" value="Unassembled WGS sequence"/>
</dbReference>
<name>A0ABQ3HQ74_9SPHI</name>
<dbReference type="RefSeq" id="WP_189624913.1">
    <property type="nucleotide sequence ID" value="NZ_BNAF01000001.1"/>
</dbReference>
<reference evidence="2" key="1">
    <citation type="journal article" date="2019" name="Int. J. Syst. Evol. Microbiol.">
        <title>The Global Catalogue of Microorganisms (GCM) 10K type strain sequencing project: providing services to taxonomists for standard genome sequencing and annotation.</title>
        <authorList>
            <consortium name="The Broad Institute Genomics Platform"/>
            <consortium name="The Broad Institute Genome Sequencing Center for Infectious Disease"/>
            <person name="Wu L."/>
            <person name="Ma J."/>
        </authorList>
    </citation>
    <scope>NUCLEOTIDE SEQUENCE [LARGE SCALE GENOMIC DNA]</scope>
    <source>
        <strain evidence="2">CGMCC 1.12966</strain>
    </source>
</reference>
<accession>A0ABQ3HQ74</accession>
<keyword evidence="2" id="KW-1185">Reference proteome</keyword>
<dbReference type="EMBL" id="BNAF01000001">
    <property type="protein sequence ID" value="GHE23426.1"/>
    <property type="molecule type" value="Genomic_DNA"/>
</dbReference>
<protein>
    <submittedName>
        <fullName evidence="1">Uncharacterized protein</fullName>
    </submittedName>
</protein>
<evidence type="ECO:0000313" key="1">
    <source>
        <dbReference type="EMBL" id="GHE23426.1"/>
    </source>
</evidence>
<gene>
    <name evidence="1" type="ORF">GCM10017764_03940</name>
</gene>
<organism evidence="1 2">
    <name type="scientific">Sphingobacterium griseoflavum</name>
    <dbReference type="NCBI Taxonomy" id="1474952"/>
    <lineage>
        <taxon>Bacteria</taxon>
        <taxon>Pseudomonadati</taxon>
        <taxon>Bacteroidota</taxon>
        <taxon>Sphingobacteriia</taxon>
        <taxon>Sphingobacteriales</taxon>
        <taxon>Sphingobacteriaceae</taxon>
        <taxon>Sphingobacterium</taxon>
    </lineage>
</organism>
<sequence length="90" mass="10292">MKREELERGKLIRERKAEDQTMDVAFHYVLLNGEIVGVGLYHAENKDCTIAMVRDFKGNPLGQEESAGYPTTQGELDDLDDFFHDFLAQD</sequence>
<evidence type="ECO:0000313" key="2">
    <source>
        <dbReference type="Proteomes" id="UP000620550"/>
    </source>
</evidence>